<sequence length="116" mass="14125">MNFEREKANMLAENLKGFKNYVQKSHEAYNIYLSNQEKLYRLKLLVEEFQFQILAEELLRINRFFYDEKTTSILVERIRKALHIIGEYVENNYNDLFIFTPRLYTLQQLSRSFTNI</sequence>
<name>A0ABW6JVU3_9BACI</name>
<evidence type="ECO:0000313" key="2">
    <source>
        <dbReference type="Proteomes" id="UP001601058"/>
    </source>
</evidence>
<dbReference type="Proteomes" id="UP001601058">
    <property type="component" value="Unassembled WGS sequence"/>
</dbReference>
<proteinExistence type="predicted"/>
<accession>A0ABW6JVU3</accession>
<keyword evidence="2" id="KW-1185">Reference proteome</keyword>
<gene>
    <name evidence="1" type="ORF">ACFYKT_00880</name>
</gene>
<evidence type="ECO:0000313" key="1">
    <source>
        <dbReference type="EMBL" id="MFE8694905.1"/>
    </source>
</evidence>
<dbReference type="RefSeq" id="WP_389214086.1">
    <property type="nucleotide sequence ID" value="NZ_JBIACJ010000001.1"/>
</dbReference>
<comment type="caution">
    <text evidence="1">The sequence shown here is derived from an EMBL/GenBank/DDBJ whole genome shotgun (WGS) entry which is preliminary data.</text>
</comment>
<reference evidence="1 2" key="1">
    <citation type="submission" date="2024-08" db="EMBL/GenBank/DDBJ databases">
        <title>Two novel Cytobacillus novel species.</title>
        <authorList>
            <person name="Liu G."/>
        </authorList>
    </citation>
    <scope>NUCLEOTIDE SEQUENCE [LARGE SCALE GENOMIC DNA]</scope>
    <source>
        <strain evidence="1 2">FJAT-53684</strain>
    </source>
</reference>
<protein>
    <submittedName>
        <fullName evidence="1">Uncharacterized protein</fullName>
    </submittedName>
</protein>
<organism evidence="1 2">
    <name type="scientific">Cytobacillus mangrovibacter</name>
    <dbReference type="NCBI Taxonomy" id="3299024"/>
    <lineage>
        <taxon>Bacteria</taxon>
        <taxon>Bacillati</taxon>
        <taxon>Bacillota</taxon>
        <taxon>Bacilli</taxon>
        <taxon>Bacillales</taxon>
        <taxon>Bacillaceae</taxon>
        <taxon>Cytobacillus</taxon>
    </lineage>
</organism>
<dbReference type="EMBL" id="JBIACJ010000001">
    <property type="protein sequence ID" value="MFE8694905.1"/>
    <property type="molecule type" value="Genomic_DNA"/>
</dbReference>